<dbReference type="PANTHER" id="PTHR43877">
    <property type="entry name" value="AMINOALKYLPHOSPHONATE N-ACETYLTRANSFERASE-RELATED-RELATED"/>
    <property type="match status" value="1"/>
</dbReference>
<dbReference type="InterPro" id="IPR000182">
    <property type="entry name" value="GNAT_dom"/>
</dbReference>
<accession>B1ZTU2</accession>
<organism evidence="5 6">
    <name type="scientific">Opitutus terrae (strain DSM 11246 / JCM 15787 / PB90-1)</name>
    <dbReference type="NCBI Taxonomy" id="452637"/>
    <lineage>
        <taxon>Bacteria</taxon>
        <taxon>Pseudomonadati</taxon>
        <taxon>Verrucomicrobiota</taxon>
        <taxon>Opitutia</taxon>
        <taxon>Opitutales</taxon>
        <taxon>Opitutaceae</taxon>
        <taxon>Opitutus</taxon>
    </lineage>
</organism>
<reference evidence="5 6" key="1">
    <citation type="journal article" date="2011" name="J. Bacteriol.">
        <title>Genome sequence of the verrucomicrobium Opitutus terrae PB90-1, an abundant inhabitant of rice paddy soil ecosystems.</title>
        <authorList>
            <person name="van Passel M.W."/>
            <person name="Kant R."/>
            <person name="Palva A."/>
            <person name="Copeland A."/>
            <person name="Lucas S."/>
            <person name="Lapidus A."/>
            <person name="Glavina del Rio T."/>
            <person name="Pitluck S."/>
            <person name="Goltsman E."/>
            <person name="Clum A."/>
            <person name="Sun H."/>
            <person name="Schmutz J."/>
            <person name="Larimer F.W."/>
            <person name="Land M.L."/>
            <person name="Hauser L."/>
            <person name="Kyrpides N."/>
            <person name="Mikhailova N."/>
            <person name="Richardson P.P."/>
            <person name="Janssen P.H."/>
            <person name="de Vos W.M."/>
            <person name="Smidt H."/>
        </authorList>
    </citation>
    <scope>NUCLEOTIDE SEQUENCE [LARGE SCALE GENOMIC DNA]</scope>
    <source>
        <strain evidence="6">DSM 11246 / JCM 15787 / PB90-1</strain>
    </source>
</reference>
<evidence type="ECO:0000256" key="1">
    <source>
        <dbReference type="ARBA" id="ARBA00022679"/>
    </source>
</evidence>
<dbReference type="Proteomes" id="UP000007013">
    <property type="component" value="Chromosome"/>
</dbReference>
<dbReference type="SUPFAM" id="SSF55729">
    <property type="entry name" value="Acyl-CoA N-acyltransferases (Nat)"/>
    <property type="match status" value="1"/>
</dbReference>
<dbReference type="Pfam" id="PF13508">
    <property type="entry name" value="Acetyltransf_7"/>
    <property type="match status" value="1"/>
</dbReference>
<dbReference type="InterPro" id="IPR016181">
    <property type="entry name" value="Acyl_CoA_acyltransferase"/>
</dbReference>
<protein>
    <submittedName>
        <fullName evidence="5">GCN5-related N-acetyltransferase</fullName>
    </submittedName>
</protein>
<dbReference type="EMBL" id="CP001032">
    <property type="protein sequence ID" value="ACB74875.1"/>
    <property type="molecule type" value="Genomic_DNA"/>
</dbReference>
<dbReference type="RefSeq" id="WP_012374413.1">
    <property type="nucleotide sequence ID" value="NC_010571.1"/>
</dbReference>
<name>B1ZTU2_OPITP</name>
<keyword evidence="1 5" id="KW-0808">Transferase</keyword>
<dbReference type="InterPro" id="IPR050832">
    <property type="entry name" value="Bact_Acetyltransf"/>
</dbReference>
<evidence type="ECO:0000313" key="6">
    <source>
        <dbReference type="Proteomes" id="UP000007013"/>
    </source>
</evidence>
<dbReference type="HOGENOM" id="CLU_120387_0_0_0"/>
<dbReference type="GO" id="GO:0016747">
    <property type="term" value="F:acyltransferase activity, transferring groups other than amino-acyl groups"/>
    <property type="evidence" value="ECO:0007669"/>
    <property type="project" value="InterPro"/>
</dbReference>
<gene>
    <name evidence="5" type="ordered locus">Oter_1591</name>
</gene>
<dbReference type="eggNOG" id="COG1246">
    <property type="taxonomic scope" value="Bacteria"/>
</dbReference>
<feature type="region of interest" description="Disordered" evidence="3">
    <location>
        <begin position="1"/>
        <end position="20"/>
    </location>
</feature>
<dbReference type="KEGG" id="ote:Oter_1591"/>
<evidence type="ECO:0000259" key="4">
    <source>
        <dbReference type="PROSITE" id="PS51186"/>
    </source>
</evidence>
<dbReference type="OrthoDB" id="9796381at2"/>
<evidence type="ECO:0000313" key="5">
    <source>
        <dbReference type="EMBL" id="ACB74875.1"/>
    </source>
</evidence>
<sequence length="184" mass="19411">MSGSAQNCRAGSPHPAVAPNTAESGALALQDAASSREGIFSIEPAQPQDGASIGELLGAAGLPHEDFAPHLNRFLVARRGQQVIGAVGAEVIGEDALLRSLVVDLGARRAGLGEALVRRIENEAAGWGVQRWWLLTTTAEEFFRKRGFRVTPRNEAPAGIAATAEFRGLCPSMAACLSRERRSA</sequence>
<keyword evidence="6" id="KW-1185">Reference proteome</keyword>
<evidence type="ECO:0000256" key="2">
    <source>
        <dbReference type="ARBA" id="ARBA00023315"/>
    </source>
</evidence>
<dbReference type="AlphaFoldDB" id="B1ZTU2"/>
<proteinExistence type="predicted"/>
<evidence type="ECO:0000256" key="3">
    <source>
        <dbReference type="SAM" id="MobiDB-lite"/>
    </source>
</evidence>
<dbReference type="CDD" id="cd04301">
    <property type="entry name" value="NAT_SF"/>
    <property type="match status" value="1"/>
</dbReference>
<dbReference type="Gene3D" id="3.40.630.30">
    <property type="match status" value="1"/>
</dbReference>
<dbReference type="NCBIfam" id="NF040501">
    <property type="entry name" value="resist_ArsN2"/>
    <property type="match status" value="1"/>
</dbReference>
<dbReference type="PROSITE" id="PS51186">
    <property type="entry name" value="GNAT"/>
    <property type="match status" value="1"/>
</dbReference>
<keyword evidence="2" id="KW-0012">Acyltransferase</keyword>
<dbReference type="STRING" id="452637.Oter_1591"/>
<feature type="domain" description="N-acetyltransferase" evidence="4">
    <location>
        <begin position="40"/>
        <end position="170"/>
    </location>
</feature>